<feature type="region of interest" description="Disordered" evidence="1">
    <location>
        <begin position="1"/>
        <end position="20"/>
    </location>
</feature>
<evidence type="ECO:0000313" key="4">
    <source>
        <dbReference type="Proteomes" id="UP000693738"/>
    </source>
</evidence>
<sequence>MDNPMTTNDTQHGTANPSGLAAPISTFHKFTSLAPELRIMLWKAACRPRSTTECGLHYVHLDRVEGGWDYNNPEFDGTRFAHFSAFKGLSDDPIRGTTSAYLWDAGLWTACKESRVAIAEHHEFYSWNSVQPPTNWSNANFPLRLNPHVQDRDSMTMVFPNKDILCIRNDSPMTVDLDGLLLKGLSIDARQTVTVDSWSVALEFKSSWLNHPPELLYWDSLNAIANWFETCMIEERHVLPDLWLIDYNVQWNAMPDHEYDTLYRTCDDEYFHVSWESVETTGTKPAVLEFVDKLDYLFSMRVVGHARERLKLLVRKANRLSEESASDTSTI</sequence>
<evidence type="ECO:0000259" key="2">
    <source>
        <dbReference type="Pfam" id="PF20150"/>
    </source>
</evidence>
<gene>
    <name evidence="3" type="ORF">FEQUK3_LOCUS7645</name>
</gene>
<name>A0A8J2IRW3_FUSEQ</name>
<dbReference type="Proteomes" id="UP000693738">
    <property type="component" value="Unassembled WGS sequence"/>
</dbReference>
<dbReference type="AlphaFoldDB" id="A0A8J2IRW3"/>
<evidence type="ECO:0000256" key="1">
    <source>
        <dbReference type="SAM" id="MobiDB-lite"/>
    </source>
</evidence>
<proteinExistence type="predicted"/>
<dbReference type="Pfam" id="PF20150">
    <property type="entry name" value="2EXR"/>
    <property type="match status" value="1"/>
</dbReference>
<dbReference type="InterPro" id="IPR045518">
    <property type="entry name" value="2EXR"/>
</dbReference>
<protein>
    <recommendedName>
        <fullName evidence="2">2EXR domain-containing protein</fullName>
    </recommendedName>
</protein>
<feature type="domain" description="2EXR" evidence="2">
    <location>
        <begin position="27"/>
        <end position="141"/>
    </location>
</feature>
<feature type="compositionally biased region" description="Polar residues" evidence="1">
    <location>
        <begin position="1"/>
        <end position="17"/>
    </location>
</feature>
<accession>A0A8J2IRW3</accession>
<evidence type="ECO:0000313" key="3">
    <source>
        <dbReference type="EMBL" id="CAG7561957.1"/>
    </source>
</evidence>
<organism evidence="3 4">
    <name type="scientific">Fusarium equiseti</name>
    <name type="common">Fusarium scirpi</name>
    <dbReference type="NCBI Taxonomy" id="61235"/>
    <lineage>
        <taxon>Eukaryota</taxon>
        <taxon>Fungi</taxon>
        <taxon>Dikarya</taxon>
        <taxon>Ascomycota</taxon>
        <taxon>Pezizomycotina</taxon>
        <taxon>Sordariomycetes</taxon>
        <taxon>Hypocreomycetidae</taxon>
        <taxon>Hypocreales</taxon>
        <taxon>Nectriaceae</taxon>
        <taxon>Fusarium</taxon>
        <taxon>Fusarium incarnatum-equiseti species complex</taxon>
    </lineage>
</organism>
<reference evidence="3" key="1">
    <citation type="submission" date="2021-05" db="EMBL/GenBank/DDBJ databases">
        <authorList>
            <person name="Khan N."/>
        </authorList>
    </citation>
    <scope>NUCLEOTIDE SEQUENCE</scope>
</reference>
<dbReference type="EMBL" id="CAJSTJ010000144">
    <property type="protein sequence ID" value="CAG7561957.1"/>
    <property type="molecule type" value="Genomic_DNA"/>
</dbReference>
<comment type="caution">
    <text evidence="3">The sequence shown here is derived from an EMBL/GenBank/DDBJ whole genome shotgun (WGS) entry which is preliminary data.</text>
</comment>